<organism evidence="2 3">
    <name type="scientific">Coccomyxa viridis</name>
    <dbReference type="NCBI Taxonomy" id="1274662"/>
    <lineage>
        <taxon>Eukaryota</taxon>
        <taxon>Viridiplantae</taxon>
        <taxon>Chlorophyta</taxon>
        <taxon>core chlorophytes</taxon>
        <taxon>Trebouxiophyceae</taxon>
        <taxon>Trebouxiophyceae incertae sedis</taxon>
        <taxon>Coccomyxaceae</taxon>
        <taxon>Coccomyxa</taxon>
    </lineage>
</organism>
<dbReference type="InterPro" id="IPR006016">
    <property type="entry name" value="UspA"/>
</dbReference>
<dbReference type="Gene3D" id="3.40.50.620">
    <property type="entry name" value="HUPs"/>
    <property type="match status" value="1"/>
</dbReference>
<keyword evidence="3" id="KW-1185">Reference proteome</keyword>
<dbReference type="AlphaFoldDB" id="A0AAV1IML3"/>
<dbReference type="PRINTS" id="PR01438">
    <property type="entry name" value="UNVRSLSTRESS"/>
</dbReference>
<accession>A0AAV1IML3</accession>
<dbReference type="EMBL" id="CAUYUE010000016">
    <property type="protein sequence ID" value="CAK0787219.1"/>
    <property type="molecule type" value="Genomic_DNA"/>
</dbReference>
<dbReference type="CDD" id="cd23659">
    <property type="entry name" value="USP_At3g01520-like"/>
    <property type="match status" value="1"/>
</dbReference>
<reference evidence="2 3" key="1">
    <citation type="submission" date="2023-10" db="EMBL/GenBank/DDBJ databases">
        <authorList>
            <person name="Maclean D."/>
            <person name="Macfadyen A."/>
        </authorList>
    </citation>
    <scope>NUCLEOTIDE SEQUENCE [LARGE SCALE GENOMIC DNA]</scope>
</reference>
<name>A0AAV1IML3_9CHLO</name>
<evidence type="ECO:0000313" key="3">
    <source>
        <dbReference type="Proteomes" id="UP001314263"/>
    </source>
</evidence>
<proteinExistence type="predicted"/>
<gene>
    <name evidence="2" type="ORF">CVIRNUC_010435</name>
</gene>
<dbReference type="InterPro" id="IPR014729">
    <property type="entry name" value="Rossmann-like_a/b/a_fold"/>
</dbReference>
<dbReference type="PANTHER" id="PTHR31964">
    <property type="entry name" value="ADENINE NUCLEOTIDE ALPHA HYDROLASES-LIKE SUPERFAMILY PROTEIN"/>
    <property type="match status" value="1"/>
</dbReference>
<comment type="caution">
    <text evidence="2">The sequence shown here is derived from an EMBL/GenBank/DDBJ whole genome shotgun (WGS) entry which is preliminary data.</text>
</comment>
<protein>
    <recommendedName>
        <fullName evidence="1">UspA domain-containing protein</fullName>
    </recommendedName>
</protein>
<evidence type="ECO:0000313" key="2">
    <source>
        <dbReference type="EMBL" id="CAK0787219.1"/>
    </source>
</evidence>
<dbReference type="Pfam" id="PF00582">
    <property type="entry name" value="Usp"/>
    <property type="match status" value="1"/>
</dbReference>
<dbReference type="PANTHER" id="PTHR31964:SF113">
    <property type="entry name" value="USPA DOMAIN-CONTAINING PROTEIN"/>
    <property type="match status" value="1"/>
</dbReference>
<dbReference type="InterPro" id="IPR006015">
    <property type="entry name" value="Universal_stress_UspA"/>
</dbReference>
<dbReference type="SUPFAM" id="SSF52402">
    <property type="entry name" value="Adenine nucleotide alpha hydrolases-like"/>
    <property type="match status" value="1"/>
</dbReference>
<evidence type="ECO:0000259" key="1">
    <source>
        <dbReference type="Pfam" id="PF00582"/>
    </source>
</evidence>
<dbReference type="Proteomes" id="UP001314263">
    <property type="component" value="Unassembled WGS sequence"/>
</dbReference>
<sequence length="156" mass="17805">METEDSRNLLVPVEDSEDCERALQWAVDNIYRKGDVVHLVHVVPHRQLSYSRSFTVSDDHGEQPELKAEQARTFIEERFTSLLEKRKVPYHVSILRGADDAESVGQMICEKADELRAVAIIMAAHNKGRLVRFIVGSTTQYCIRNSHVTVLVMQNN</sequence>
<feature type="domain" description="UspA" evidence="1">
    <location>
        <begin position="7"/>
        <end position="152"/>
    </location>
</feature>